<dbReference type="InterPro" id="IPR008266">
    <property type="entry name" value="Tyr_kinase_AS"/>
</dbReference>
<proteinExistence type="predicted"/>
<gene>
    <name evidence="2" type="ORF">BTG_31133</name>
</gene>
<dbReference type="GO" id="GO:0005524">
    <property type="term" value="F:ATP binding"/>
    <property type="evidence" value="ECO:0007669"/>
    <property type="project" value="InterPro"/>
</dbReference>
<dbReference type="RefSeq" id="WP_000008885.1">
    <property type="nucleotide sequence ID" value="NC_018486.1"/>
</dbReference>
<evidence type="ECO:0000259" key="1">
    <source>
        <dbReference type="PROSITE" id="PS50011"/>
    </source>
</evidence>
<dbReference type="PROSITE" id="PS00109">
    <property type="entry name" value="PROTEIN_KINASE_TYR"/>
    <property type="match status" value="1"/>
</dbReference>
<organism evidence="2 3">
    <name type="scientific">Bacillus thuringiensis HD-771</name>
    <dbReference type="NCBI Taxonomy" id="1218175"/>
    <lineage>
        <taxon>Bacteria</taxon>
        <taxon>Bacillati</taxon>
        <taxon>Bacillota</taxon>
        <taxon>Bacilli</taxon>
        <taxon>Bacillales</taxon>
        <taxon>Bacillaceae</taxon>
        <taxon>Bacillus</taxon>
        <taxon>Bacillus cereus group</taxon>
    </lineage>
</organism>
<dbReference type="KEGG" id="bti:BTG_31133"/>
<evidence type="ECO:0000313" key="2">
    <source>
        <dbReference type="EMBL" id="AFQ19563.1"/>
    </source>
</evidence>
<keyword evidence="2" id="KW-0614">Plasmid</keyword>
<dbReference type="GO" id="GO:0004672">
    <property type="term" value="F:protein kinase activity"/>
    <property type="evidence" value="ECO:0007669"/>
    <property type="project" value="InterPro"/>
</dbReference>
<feature type="domain" description="Protein kinase" evidence="1">
    <location>
        <begin position="154"/>
        <end position="440"/>
    </location>
</feature>
<dbReference type="Proteomes" id="UP000005259">
    <property type="component" value="Plasmid p01"/>
</dbReference>
<dbReference type="Pfam" id="PF00069">
    <property type="entry name" value="Pkinase"/>
    <property type="match status" value="1"/>
</dbReference>
<dbReference type="SUPFAM" id="SSF56112">
    <property type="entry name" value="Protein kinase-like (PK-like)"/>
    <property type="match status" value="1"/>
</dbReference>
<accession>A0A9W3JG94</accession>
<dbReference type="PROSITE" id="PS50011">
    <property type="entry name" value="PROTEIN_KINASE_DOM"/>
    <property type="match status" value="1"/>
</dbReference>
<dbReference type="InterPro" id="IPR000719">
    <property type="entry name" value="Prot_kinase_dom"/>
</dbReference>
<dbReference type="PANTHER" id="PTHR24345">
    <property type="entry name" value="SERINE/THREONINE-PROTEIN KINASE PLK"/>
    <property type="match status" value="1"/>
</dbReference>
<dbReference type="Gene3D" id="1.10.510.10">
    <property type="entry name" value="Transferase(Phosphotransferase) domain 1"/>
    <property type="match status" value="1"/>
</dbReference>
<name>A0A9W3JG94_BACTU</name>
<dbReference type="AlphaFoldDB" id="A0A9W3JG94"/>
<protein>
    <recommendedName>
        <fullName evidence="1">Protein kinase domain-containing protein</fullName>
    </recommendedName>
</protein>
<reference evidence="2 3" key="1">
    <citation type="submission" date="2012-08" db="EMBL/GenBank/DDBJ databases">
        <authorList>
            <person name="Doggett N."/>
            <person name="Teshima H."/>
            <person name="Bruce D."/>
            <person name="Detter J.C."/>
            <person name="Johnson S.L."/>
            <person name="Han C."/>
        </authorList>
    </citation>
    <scope>NUCLEOTIDE SEQUENCE [LARGE SCALE GENOMIC DNA]</scope>
    <source>
        <strain evidence="2 3">HD-771</strain>
        <plasmid evidence="2 3">p01</plasmid>
    </source>
</reference>
<dbReference type="EMBL" id="CP003753">
    <property type="protein sequence ID" value="AFQ19563.1"/>
    <property type="molecule type" value="Genomic_DNA"/>
</dbReference>
<evidence type="ECO:0000313" key="3">
    <source>
        <dbReference type="Proteomes" id="UP000005259"/>
    </source>
</evidence>
<sequence>MSFLEQHPKFKEYTHEIYSMDQANSIYFRRDLNGFIHSELMKLDPEEIAHDTWVLQLRLAAIAESSPCDNGPYNYLLDEIARLFRKIMSKGFPYLMDSFASMFEFFPDEEINRFIQEQKIGYIGVYNNGEVDWLLQEGTIDDLNNNDDSKLSELKYVKNIGEGFFAHVDKYECESSGEQYALKRLKEKFHGNIVYKNRFRREIDILKRLEGHEHIVPIVDHKFDESKNQYYYLMPCANVHLKEYIEKNNNKLDLTDRLNIFEQILSAMVFAHSLGVLHRDLSPNNVLIFDDKVVVSDFGLGKDYENLTKQGYSSVQGYGNINYVAPEQQDKLSEATKRSDVYSLGKLLYFILTGKNPRNSRDSAMYTTLISTATLDSPEERFIDAAAFQIEYDKYKALYNTLTRSIDSTVAEFLQTNKTASWKEFHEIVMKAQVNNHVFYDFIDPIVTRLNTIDTIQAYIIDVKHEVIDFIKLFAKKLRECYDMTRWPFEATNSFGSFLNRMYTASSDYPQCQKVCLEEMWYIAAAIDQWSVQDLIIGIINNNRIPSSIELDFALNMLELKKGFGKLENVNLTQITSNSIKNAITQLK</sequence>
<geneLocation type="plasmid" evidence="2 3">
    <name>p01</name>
</geneLocation>
<dbReference type="InterPro" id="IPR011009">
    <property type="entry name" value="Kinase-like_dom_sf"/>
</dbReference>
<dbReference type="CDD" id="cd14014">
    <property type="entry name" value="STKc_PknB_like"/>
    <property type="match status" value="1"/>
</dbReference>